<dbReference type="OrthoDB" id="6152887at2759"/>
<keyword evidence="3" id="KW-1185">Reference proteome</keyword>
<dbReference type="SUPFAM" id="SSF48726">
    <property type="entry name" value="Immunoglobulin"/>
    <property type="match status" value="2"/>
</dbReference>
<sequence length="230" mass="26205">MVIFKCVSHNSNDLCKTTVSYGNKYKLLGNPRHNNLSIKIDNLTWSDSDRYFCRVELSTEHHDMYETRTGTRLHLIAPPKILNITVAYDSNRGYSAVCTAEGEPLPSLVWTVPEHSNYTTIIQHPLKHQIMAELNYLTQDGKYTCIAMNSHGKTEGTVYFFKFKSGTSSFIFFLFLSAFGVKLLLLLVILGMAAYCGRDNSHGQPHLIRHHVQESTYENFDQKTYPSNQA</sequence>
<dbReference type="CTD" id="284266"/>
<dbReference type="GO" id="GO:0032956">
    <property type="term" value="P:regulation of actin cytoskeleton organization"/>
    <property type="evidence" value="ECO:0007669"/>
    <property type="project" value="TreeGrafter"/>
</dbReference>
<proteinExistence type="predicted"/>
<dbReference type="GO" id="GO:0045124">
    <property type="term" value="P:regulation of bone resorption"/>
    <property type="evidence" value="ECO:0007669"/>
    <property type="project" value="TreeGrafter"/>
</dbReference>
<dbReference type="GO" id="GO:2001204">
    <property type="term" value="P:regulation of osteoclast development"/>
    <property type="evidence" value="ECO:0007669"/>
    <property type="project" value="TreeGrafter"/>
</dbReference>
<dbReference type="Gene3D" id="2.60.40.10">
    <property type="entry name" value="Immunoglobulins"/>
    <property type="match status" value="2"/>
</dbReference>
<evidence type="ECO:0000256" key="1">
    <source>
        <dbReference type="SAM" id="Phobius"/>
    </source>
</evidence>
<dbReference type="RefSeq" id="XP_033791138.1">
    <property type="nucleotide sequence ID" value="XM_033935247.1"/>
</dbReference>
<keyword evidence="1" id="KW-1133">Transmembrane helix</keyword>
<dbReference type="InterPro" id="IPR013106">
    <property type="entry name" value="Ig_V-set"/>
</dbReference>
<dbReference type="GO" id="GO:0005886">
    <property type="term" value="C:plasma membrane"/>
    <property type="evidence" value="ECO:0007669"/>
    <property type="project" value="TreeGrafter"/>
</dbReference>
<keyword evidence="1" id="KW-0812">Transmembrane</keyword>
<dbReference type="InterPro" id="IPR042836">
    <property type="entry name" value="SIG15"/>
</dbReference>
<dbReference type="InterPro" id="IPR013783">
    <property type="entry name" value="Ig-like_fold"/>
</dbReference>
<evidence type="ECO:0000313" key="3">
    <source>
        <dbReference type="Proteomes" id="UP000515159"/>
    </source>
</evidence>
<evidence type="ECO:0000313" key="4">
    <source>
        <dbReference type="RefSeq" id="XP_033791138.1"/>
    </source>
</evidence>
<name>A0A6P8PSB9_GEOSA</name>
<dbReference type="RefSeq" id="XP_033791142.1">
    <property type="nucleotide sequence ID" value="XM_033935251.1"/>
</dbReference>
<dbReference type="Pfam" id="PF07686">
    <property type="entry name" value="V-set"/>
    <property type="match status" value="1"/>
</dbReference>
<feature type="domain" description="Ig-like" evidence="2">
    <location>
        <begin position="79"/>
        <end position="159"/>
    </location>
</feature>
<dbReference type="PANTHER" id="PTHR46942">
    <property type="entry name" value="SIALIC ACID-BINDING IG-LIKE LECTIN 15"/>
    <property type="match status" value="1"/>
</dbReference>
<accession>A0A6P8PSB9</accession>
<dbReference type="AlphaFoldDB" id="A0A6P8PSB9"/>
<gene>
    <name evidence="4 5" type="primary">SIGLEC15</name>
</gene>
<evidence type="ECO:0000313" key="5">
    <source>
        <dbReference type="RefSeq" id="XP_033791142.1"/>
    </source>
</evidence>
<protein>
    <submittedName>
        <fullName evidence="4 5">Sialic acid-binding Ig-like lectin 15 isoform X1</fullName>
    </submittedName>
</protein>
<organism evidence="3 5">
    <name type="scientific">Geotrypetes seraphini</name>
    <name type="common">Gaboon caecilian</name>
    <name type="synonym">Caecilia seraphini</name>
    <dbReference type="NCBI Taxonomy" id="260995"/>
    <lineage>
        <taxon>Eukaryota</taxon>
        <taxon>Metazoa</taxon>
        <taxon>Chordata</taxon>
        <taxon>Craniata</taxon>
        <taxon>Vertebrata</taxon>
        <taxon>Euteleostomi</taxon>
        <taxon>Amphibia</taxon>
        <taxon>Gymnophiona</taxon>
        <taxon>Geotrypetes</taxon>
    </lineage>
</organism>
<dbReference type="KEGG" id="gsh:117356008"/>
<dbReference type="GeneID" id="117356008"/>
<evidence type="ECO:0000259" key="2">
    <source>
        <dbReference type="PROSITE" id="PS50835"/>
    </source>
</evidence>
<reference evidence="4 5" key="1">
    <citation type="submission" date="2025-04" db="UniProtKB">
        <authorList>
            <consortium name="RefSeq"/>
        </authorList>
    </citation>
    <scope>IDENTIFICATION</scope>
</reference>
<dbReference type="PROSITE" id="PS50835">
    <property type="entry name" value="IG_LIKE"/>
    <property type="match status" value="1"/>
</dbReference>
<dbReference type="InterPro" id="IPR036179">
    <property type="entry name" value="Ig-like_dom_sf"/>
</dbReference>
<dbReference type="InterPro" id="IPR007110">
    <property type="entry name" value="Ig-like_dom"/>
</dbReference>
<dbReference type="PANTHER" id="PTHR46942:SF1">
    <property type="entry name" value="SIALIC ACID-BINDING IG-LIKE LECTIN 15"/>
    <property type="match status" value="1"/>
</dbReference>
<keyword evidence="1" id="KW-0472">Membrane</keyword>
<dbReference type="Proteomes" id="UP000515159">
    <property type="component" value="Chromosome 1"/>
</dbReference>
<feature type="transmembrane region" description="Helical" evidence="1">
    <location>
        <begin position="170"/>
        <end position="195"/>
    </location>
</feature>